<name>A0ACB9E9V5_9ASTR</name>
<proteinExistence type="predicted"/>
<sequence length="255" mass="28854">MSILTCFFLALIIPYAASINFNFTYINQNNSQDIILSGGPLGLSVDSTTKSSKYQFVAVEFDTNSGNDWDPTDPVTNISIGDHVAVWEMGLDYAVDLSHELPEWVIFGFSASTGDWFQKNKVLSWTFNSSELKVDESNRKNDTLRKMGLTAGMLVLVTGLAILAYFLWRRKKNDGDEGEELVGEMPLITRLRKQVRLLEWVWELYGNGALLEVVDPNLGSKFEEQEIRRLMIVGLLVVSVLFARIRILLLFARFV</sequence>
<comment type="caution">
    <text evidence="1">The sequence shown here is derived from an EMBL/GenBank/DDBJ whole genome shotgun (WGS) entry which is preliminary data.</text>
</comment>
<gene>
    <name evidence="1" type="ORF">L1987_55185</name>
</gene>
<accession>A0ACB9E9V5</accession>
<reference evidence="1 2" key="2">
    <citation type="journal article" date="2022" name="Mol. Ecol. Resour.">
        <title>The genomes of chicory, endive, great burdock and yacon provide insights into Asteraceae paleo-polyploidization history and plant inulin production.</title>
        <authorList>
            <person name="Fan W."/>
            <person name="Wang S."/>
            <person name="Wang H."/>
            <person name="Wang A."/>
            <person name="Jiang F."/>
            <person name="Liu H."/>
            <person name="Zhao H."/>
            <person name="Xu D."/>
            <person name="Zhang Y."/>
        </authorList>
    </citation>
    <scope>NUCLEOTIDE SEQUENCE [LARGE SCALE GENOMIC DNA]</scope>
    <source>
        <strain evidence="2">cv. Yunnan</strain>
        <tissue evidence="1">Leaves</tissue>
    </source>
</reference>
<evidence type="ECO:0000313" key="2">
    <source>
        <dbReference type="Proteomes" id="UP001056120"/>
    </source>
</evidence>
<keyword evidence="2" id="KW-1185">Reference proteome</keyword>
<reference evidence="2" key="1">
    <citation type="journal article" date="2022" name="Mol. Ecol. Resour.">
        <title>The genomes of chicory, endive, great burdock and yacon provide insights into Asteraceae palaeo-polyploidization history and plant inulin production.</title>
        <authorList>
            <person name="Fan W."/>
            <person name="Wang S."/>
            <person name="Wang H."/>
            <person name="Wang A."/>
            <person name="Jiang F."/>
            <person name="Liu H."/>
            <person name="Zhao H."/>
            <person name="Xu D."/>
            <person name="Zhang Y."/>
        </authorList>
    </citation>
    <scope>NUCLEOTIDE SEQUENCE [LARGE SCALE GENOMIC DNA]</scope>
    <source>
        <strain evidence="2">cv. Yunnan</strain>
    </source>
</reference>
<dbReference type="Proteomes" id="UP001056120">
    <property type="component" value="Linkage Group LG18"/>
</dbReference>
<dbReference type="EMBL" id="CM042035">
    <property type="protein sequence ID" value="KAI3755388.1"/>
    <property type="molecule type" value="Genomic_DNA"/>
</dbReference>
<protein>
    <submittedName>
        <fullName evidence="1">Uncharacterized protein</fullName>
    </submittedName>
</protein>
<organism evidence="1 2">
    <name type="scientific">Smallanthus sonchifolius</name>
    <dbReference type="NCBI Taxonomy" id="185202"/>
    <lineage>
        <taxon>Eukaryota</taxon>
        <taxon>Viridiplantae</taxon>
        <taxon>Streptophyta</taxon>
        <taxon>Embryophyta</taxon>
        <taxon>Tracheophyta</taxon>
        <taxon>Spermatophyta</taxon>
        <taxon>Magnoliopsida</taxon>
        <taxon>eudicotyledons</taxon>
        <taxon>Gunneridae</taxon>
        <taxon>Pentapetalae</taxon>
        <taxon>asterids</taxon>
        <taxon>campanulids</taxon>
        <taxon>Asterales</taxon>
        <taxon>Asteraceae</taxon>
        <taxon>Asteroideae</taxon>
        <taxon>Heliantheae alliance</taxon>
        <taxon>Millerieae</taxon>
        <taxon>Smallanthus</taxon>
    </lineage>
</organism>
<evidence type="ECO:0000313" key="1">
    <source>
        <dbReference type="EMBL" id="KAI3755388.1"/>
    </source>
</evidence>